<reference evidence="11 12" key="1">
    <citation type="submission" date="2020-07" db="EMBL/GenBank/DDBJ databases">
        <title>Fungal Genomes of the International Space Station.</title>
        <authorList>
            <person name="Seuylemezian A."/>
            <person name="Singh N.K."/>
            <person name="Wood J."/>
            <person name="Venkateswaran K."/>
        </authorList>
    </citation>
    <scope>NUCLEOTIDE SEQUENCE [LARGE SCALE GENOMIC DNA]</scope>
    <source>
        <strain evidence="11 12">PL-B2</strain>
    </source>
</reference>
<keyword evidence="6 7" id="KW-0464">Manganese</keyword>
<evidence type="ECO:0000256" key="3">
    <source>
        <dbReference type="ARBA" id="ARBA00022723"/>
    </source>
</evidence>
<dbReference type="PANTHER" id="PTHR42916:SF1">
    <property type="entry name" value="PROTEIN PHYLLO, CHLOROPLASTIC"/>
    <property type="match status" value="1"/>
</dbReference>
<comment type="subunit">
    <text evidence="7">Homodimer.</text>
</comment>
<evidence type="ECO:0000256" key="5">
    <source>
        <dbReference type="ARBA" id="ARBA00023052"/>
    </source>
</evidence>
<accession>A0ABS7K4L5</accession>
<dbReference type="EMBL" id="JACWFH010000011">
    <property type="protein sequence ID" value="MBY0097207.1"/>
    <property type="molecule type" value="Genomic_DNA"/>
</dbReference>
<dbReference type="HAMAP" id="MF_01659">
    <property type="entry name" value="MenD"/>
    <property type="match status" value="1"/>
</dbReference>
<evidence type="ECO:0000313" key="12">
    <source>
        <dbReference type="Proteomes" id="UP000769780"/>
    </source>
</evidence>
<dbReference type="InterPro" id="IPR012001">
    <property type="entry name" value="Thiamin_PyroP_enz_TPP-bd_dom"/>
</dbReference>
<evidence type="ECO:0000259" key="9">
    <source>
        <dbReference type="Pfam" id="PF02776"/>
    </source>
</evidence>
<dbReference type="Proteomes" id="UP000769780">
    <property type="component" value="Unassembled WGS sequence"/>
</dbReference>
<dbReference type="GO" id="GO:0070204">
    <property type="term" value="F:2-succinyl-5-enolpyruvyl-6-hydroxy-3-cyclohexene-1-carboxylic-acid synthase activity"/>
    <property type="evidence" value="ECO:0007669"/>
    <property type="project" value="UniProtKB-EC"/>
</dbReference>
<evidence type="ECO:0000259" key="8">
    <source>
        <dbReference type="Pfam" id="PF02775"/>
    </source>
</evidence>
<comment type="caution">
    <text evidence="11">The sequence shown here is derived from an EMBL/GenBank/DDBJ whole genome shotgun (WGS) entry which is preliminary data.</text>
</comment>
<comment type="pathway">
    <text evidence="7">Quinol/quinone metabolism; 1,4-dihydroxy-2-naphthoate biosynthesis; 1,4-dihydroxy-2-naphthoate from chorismate: step 2/7.</text>
</comment>
<dbReference type="InterPro" id="IPR004433">
    <property type="entry name" value="MenaQ_synth_MenD"/>
</dbReference>
<organism evidence="11 12">
    <name type="scientific">Mesobacillus maritimus</name>
    <dbReference type="NCBI Taxonomy" id="1643336"/>
    <lineage>
        <taxon>Bacteria</taxon>
        <taxon>Bacillati</taxon>
        <taxon>Bacillota</taxon>
        <taxon>Bacilli</taxon>
        <taxon>Bacillales</taxon>
        <taxon>Bacillaceae</taxon>
        <taxon>Mesobacillus</taxon>
    </lineage>
</organism>
<dbReference type="Pfam" id="PF16582">
    <property type="entry name" value="TPP_enzyme_M_2"/>
    <property type="match status" value="1"/>
</dbReference>
<dbReference type="InterPro" id="IPR029035">
    <property type="entry name" value="DHS-like_NAD/FAD-binding_dom"/>
</dbReference>
<dbReference type="Gene3D" id="3.40.50.970">
    <property type="match status" value="2"/>
</dbReference>
<dbReference type="PIRSF" id="PIRSF004983">
    <property type="entry name" value="MenD"/>
    <property type="match status" value="1"/>
</dbReference>
<dbReference type="InterPro" id="IPR011766">
    <property type="entry name" value="TPP_enzyme_TPP-bd"/>
</dbReference>
<sequence>MNHQEGLTAYIAAFVAELVHAGVKDIVISPGSRSTPIALVMAEHPELNLHIHVDERSAAFFGLGIAKATKKPVAILCTSGTAAANYYPAIIEATISRVPLMVLTADRPHELRDVGAPQAIDQIHLYGHNVKWFVEMSPPEGKEEMIRYARTVCARAAATATRYPAGPVHLNFPLREPLIPNLYEEMFELPERTNGYVDIHDGKLSLSTETIKNLATMLNAEKHGVIICGPIEDAAFTETVVSFAKLLQFPILADPLSQLRSGLHEQELIIDAYDTFLRFEDSKEALKPNVVIRFGAMPVSKALTIFLKENRDVPQIVVDGGSGWRDPLTAATEMVYCDESFLCRDVSKYIEPREEQSSYLEKWISINKHTKMNLSSIRDIPKLSEGKLFHLLADLLPENATLFVGNSMPIRDLDSFFFANKKGIKVMGNRGANGIDGIVSTALGAATVSQPLYLVLGDLTFFHDLNGLLAAKLFKLNVTVLLINNNGGGIFSFLPQAEHPKHFEMLFGTPLELDFRHVIEMYGGSYEKVVDWDHFHHVFAKDLEAKGLRVLEISTDRDTNLSEHRDLWNSVSQEISKVIKSGKYEG</sequence>
<keyword evidence="3 7" id="KW-0479">Metal-binding</keyword>
<feature type="domain" description="Thiamine pyrophosphate enzyme N-terminal TPP-binding" evidence="9">
    <location>
        <begin position="13"/>
        <end position="124"/>
    </location>
</feature>
<keyword evidence="4 7" id="KW-0460">Magnesium</keyword>
<dbReference type="NCBIfam" id="TIGR00173">
    <property type="entry name" value="menD"/>
    <property type="match status" value="1"/>
</dbReference>
<comment type="pathway">
    <text evidence="7">Quinol/quinone metabolism; menaquinone biosynthesis.</text>
</comment>
<gene>
    <name evidence="7 11" type="primary">menD</name>
    <name evidence="11" type="ORF">H0185_10320</name>
</gene>
<dbReference type="Pfam" id="PF02776">
    <property type="entry name" value="TPP_enzyme_N"/>
    <property type="match status" value="1"/>
</dbReference>
<dbReference type="RefSeq" id="WP_221873431.1">
    <property type="nucleotide sequence ID" value="NZ_JACWFH010000011.1"/>
</dbReference>
<comment type="cofactor">
    <cofactor evidence="7">
        <name>thiamine diphosphate</name>
        <dbReference type="ChEBI" id="CHEBI:58937"/>
    </cofactor>
    <text evidence="7">Binds 1 thiamine pyrophosphate per subunit.</text>
</comment>
<evidence type="ECO:0000256" key="1">
    <source>
        <dbReference type="ARBA" id="ARBA00022428"/>
    </source>
</evidence>
<keyword evidence="1 7" id="KW-0474">Menaquinone biosynthesis</keyword>
<dbReference type="SUPFAM" id="SSF52518">
    <property type="entry name" value="Thiamin diphosphate-binding fold (THDP-binding)"/>
    <property type="match status" value="2"/>
</dbReference>
<evidence type="ECO:0000256" key="6">
    <source>
        <dbReference type="ARBA" id="ARBA00023211"/>
    </source>
</evidence>
<comment type="cofactor">
    <cofactor evidence="7">
        <name>Mg(2+)</name>
        <dbReference type="ChEBI" id="CHEBI:18420"/>
    </cofactor>
    <cofactor evidence="7">
        <name>Mn(2+)</name>
        <dbReference type="ChEBI" id="CHEBI:29035"/>
    </cofactor>
</comment>
<proteinExistence type="inferred from homology"/>
<keyword evidence="5 7" id="KW-0786">Thiamine pyrophosphate</keyword>
<dbReference type="Gene3D" id="3.40.50.1220">
    <property type="entry name" value="TPP-binding domain"/>
    <property type="match status" value="1"/>
</dbReference>
<dbReference type="EC" id="2.2.1.9" evidence="7"/>
<dbReference type="PANTHER" id="PTHR42916">
    <property type="entry name" value="2-SUCCINYL-5-ENOLPYRUVYL-6-HYDROXY-3-CYCLOHEXENE-1-CARBOXYLATE SYNTHASE"/>
    <property type="match status" value="1"/>
</dbReference>
<evidence type="ECO:0000256" key="4">
    <source>
        <dbReference type="ARBA" id="ARBA00022842"/>
    </source>
</evidence>
<dbReference type="CDD" id="cd02009">
    <property type="entry name" value="TPP_SHCHC_synthase"/>
    <property type="match status" value="1"/>
</dbReference>
<comment type="catalytic activity">
    <reaction evidence="7">
        <text>isochorismate + 2-oxoglutarate + H(+) = 5-enolpyruvoyl-6-hydroxy-2-succinyl-cyclohex-3-ene-1-carboxylate + CO2</text>
        <dbReference type="Rhea" id="RHEA:25593"/>
        <dbReference type="ChEBI" id="CHEBI:15378"/>
        <dbReference type="ChEBI" id="CHEBI:16526"/>
        <dbReference type="ChEBI" id="CHEBI:16810"/>
        <dbReference type="ChEBI" id="CHEBI:29780"/>
        <dbReference type="ChEBI" id="CHEBI:58818"/>
        <dbReference type="EC" id="2.2.1.9"/>
    </reaction>
</comment>
<comment type="function">
    <text evidence="7">Catalyzes the thiamine diphosphate-dependent decarboxylation of 2-oxoglutarate and the subsequent addition of the resulting succinic semialdehyde-thiamine pyrophosphate anion to isochorismate to yield 2-succinyl-5-enolpyruvyl-6-hydroxy-3-cyclohexene-1-carboxylate (SEPHCHC).</text>
</comment>
<keyword evidence="12" id="KW-1185">Reference proteome</keyword>
<feature type="domain" description="Menaquinone biosynthesis protein MenD middle" evidence="10">
    <location>
        <begin position="212"/>
        <end position="404"/>
    </location>
</feature>
<evidence type="ECO:0000259" key="10">
    <source>
        <dbReference type="Pfam" id="PF16582"/>
    </source>
</evidence>
<dbReference type="InterPro" id="IPR029061">
    <property type="entry name" value="THDP-binding"/>
</dbReference>
<feature type="domain" description="Thiamine pyrophosphate enzyme TPP-binding" evidence="8">
    <location>
        <begin position="439"/>
        <end position="553"/>
    </location>
</feature>
<name>A0ABS7K4L5_9BACI</name>
<dbReference type="InterPro" id="IPR032264">
    <property type="entry name" value="MenD_middle"/>
</dbReference>
<dbReference type="Pfam" id="PF02775">
    <property type="entry name" value="TPP_enzyme_C"/>
    <property type="match status" value="1"/>
</dbReference>
<evidence type="ECO:0000256" key="2">
    <source>
        <dbReference type="ARBA" id="ARBA00022679"/>
    </source>
</evidence>
<protein>
    <recommendedName>
        <fullName evidence="7">2-succinyl-5-enolpyruvyl-6-hydroxy-3-cyclohexene-1-carboxylate synthase</fullName>
        <shortName evidence="7">SEPHCHC synthase</shortName>
        <ecNumber evidence="7">2.2.1.9</ecNumber>
    </recommendedName>
    <alternativeName>
        <fullName evidence="7">Menaquinone biosynthesis protein MenD</fullName>
    </alternativeName>
</protein>
<comment type="similarity">
    <text evidence="7">Belongs to the TPP enzyme family. MenD subfamily.</text>
</comment>
<evidence type="ECO:0000313" key="11">
    <source>
        <dbReference type="EMBL" id="MBY0097207.1"/>
    </source>
</evidence>
<dbReference type="SUPFAM" id="SSF52467">
    <property type="entry name" value="DHS-like NAD/FAD-binding domain"/>
    <property type="match status" value="1"/>
</dbReference>
<dbReference type="CDD" id="cd07037">
    <property type="entry name" value="TPP_PYR_MenD"/>
    <property type="match status" value="1"/>
</dbReference>
<keyword evidence="2 7" id="KW-0808">Transferase</keyword>
<evidence type="ECO:0000256" key="7">
    <source>
        <dbReference type="HAMAP-Rule" id="MF_01659"/>
    </source>
</evidence>